<dbReference type="Gene3D" id="2.130.10.10">
    <property type="entry name" value="YVTN repeat-like/Quinoprotein amine dehydrogenase"/>
    <property type="match status" value="2"/>
</dbReference>
<dbReference type="SMART" id="SM00320">
    <property type="entry name" value="WD40"/>
    <property type="match status" value="7"/>
</dbReference>
<feature type="repeat" description="WD" evidence="7">
    <location>
        <begin position="107"/>
        <end position="153"/>
    </location>
</feature>
<dbReference type="PROSITE" id="PS50082">
    <property type="entry name" value="WD_REPEATS_2"/>
    <property type="match status" value="4"/>
</dbReference>
<feature type="domain" description="Sof1-like protein" evidence="9">
    <location>
        <begin position="378"/>
        <end position="464"/>
    </location>
</feature>
<dbReference type="InterPro" id="IPR007287">
    <property type="entry name" value="Sof1"/>
</dbReference>
<keyword evidence="3 7" id="KW-0853">WD repeat</keyword>
<feature type="repeat" description="WD" evidence="7">
    <location>
        <begin position="302"/>
        <end position="343"/>
    </location>
</feature>
<dbReference type="GO" id="GO:0032040">
    <property type="term" value="C:small-subunit processome"/>
    <property type="evidence" value="ECO:0007669"/>
    <property type="project" value="TreeGrafter"/>
</dbReference>
<accession>A0A8J8NGU2</accession>
<dbReference type="Pfam" id="PF00400">
    <property type="entry name" value="WD40"/>
    <property type="match status" value="2"/>
</dbReference>
<name>A0A8J8NGU2_HALGN</name>
<evidence type="ECO:0000256" key="4">
    <source>
        <dbReference type="ARBA" id="ARBA00022737"/>
    </source>
</evidence>
<evidence type="ECO:0000256" key="6">
    <source>
        <dbReference type="ARBA" id="ARBA00023274"/>
    </source>
</evidence>
<dbReference type="SUPFAM" id="SSF50978">
    <property type="entry name" value="WD40 repeat-like"/>
    <property type="match status" value="1"/>
</dbReference>
<dbReference type="Pfam" id="PF08662">
    <property type="entry name" value="eIF2A"/>
    <property type="match status" value="1"/>
</dbReference>
<gene>
    <name evidence="11" type="ORF">FGO68_gene17602</name>
</gene>
<feature type="region of interest" description="Disordered" evidence="8">
    <location>
        <begin position="429"/>
        <end position="472"/>
    </location>
</feature>
<evidence type="ECO:0000256" key="1">
    <source>
        <dbReference type="ARBA" id="ARBA00004604"/>
    </source>
</evidence>
<feature type="domain" description="Translation initiation factor beta propellor-like" evidence="10">
    <location>
        <begin position="226"/>
        <end position="331"/>
    </location>
</feature>
<dbReference type="PROSITE" id="PS50294">
    <property type="entry name" value="WD_REPEATS_REGION"/>
    <property type="match status" value="1"/>
</dbReference>
<dbReference type="InterPro" id="IPR036322">
    <property type="entry name" value="WD40_repeat_dom_sf"/>
</dbReference>
<evidence type="ECO:0000256" key="3">
    <source>
        <dbReference type="ARBA" id="ARBA00022574"/>
    </source>
</evidence>
<organism evidence="11 12">
    <name type="scientific">Halteria grandinella</name>
    <dbReference type="NCBI Taxonomy" id="5974"/>
    <lineage>
        <taxon>Eukaryota</taxon>
        <taxon>Sar</taxon>
        <taxon>Alveolata</taxon>
        <taxon>Ciliophora</taxon>
        <taxon>Intramacronucleata</taxon>
        <taxon>Spirotrichea</taxon>
        <taxon>Stichotrichia</taxon>
        <taxon>Sporadotrichida</taxon>
        <taxon>Halteriidae</taxon>
        <taxon>Halteria</taxon>
    </lineage>
</organism>
<evidence type="ECO:0000259" key="10">
    <source>
        <dbReference type="Pfam" id="PF08662"/>
    </source>
</evidence>
<evidence type="ECO:0000259" key="9">
    <source>
        <dbReference type="Pfam" id="PF04158"/>
    </source>
</evidence>
<sequence>MVKVKAICRNEKEYVKQTNNDLLKVQRNPSNTVQHPFQQAREYQRALNAAKLEKLFAKPFLASMDTHSDAVVALAKNKHNLTDMLSASADGELVYWNLPARKSLYVVNAHPNQVRGIAFANNRVLSADTIFVSTGDDKKVNIWSLAQMKKQYEKAAEESTLEGRGAIFKNYSTRATFTSKHLLTGCDHSYSDDLFASAGSVVQLWSYERSSPLQTFEWGVDTVTKLKFNPSETNLILSVAMDRSICLFDIRGNTPLQRITLKNKSSAIAWNPYEPMNFVVGNENGNCYTFDMRKLQEAKMVHKDHIQAVLDIDFAPTGREFVTASFDKTIRIFPFNDGRSREVYHTKRMQQVNAVLYSMDARYVVTGSEDTNVRVWKSNAAESLKTLLPREKERLQYSEKLKKKYKYNGEIKRILRHRHLPKYIVKKKNLKQQQKEGRHKKVANIRANNRAEDAPFVAERRKDIDTRDDGEL</sequence>
<dbReference type="InterPro" id="IPR001680">
    <property type="entry name" value="WD40_rpt"/>
</dbReference>
<evidence type="ECO:0000313" key="11">
    <source>
        <dbReference type="EMBL" id="TNV74469.1"/>
    </source>
</evidence>
<dbReference type="PANTHER" id="PTHR22851">
    <property type="entry name" value="U3 SMALL NUCLEOLAR RNA U3 SNORNA ASSOCIATED PROTEIN"/>
    <property type="match status" value="1"/>
</dbReference>
<comment type="caution">
    <text evidence="11">The sequence shown here is derived from an EMBL/GenBank/DDBJ whole genome shotgun (WGS) entry which is preliminary data.</text>
</comment>
<keyword evidence="6" id="KW-0687">Ribonucleoprotein</keyword>
<dbReference type="GO" id="GO:0000462">
    <property type="term" value="P:maturation of SSU-rRNA from tricistronic rRNA transcript (SSU-rRNA, 5.8S rRNA, LSU-rRNA)"/>
    <property type="evidence" value="ECO:0007669"/>
    <property type="project" value="TreeGrafter"/>
</dbReference>
<feature type="repeat" description="WD" evidence="7">
    <location>
        <begin position="64"/>
        <end position="106"/>
    </location>
</feature>
<dbReference type="Proteomes" id="UP000785679">
    <property type="component" value="Unassembled WGS sequence"/>
</dbReference>
<dbReference type="PANTHER" id="PTHR22851:SF0">
    <property type="entry name" value="DDB1- AND CUL4-ASSOCIATED FACTOR 13"/>
    <property type="match status" value="1"/>
</dbReference>
<dbReference type="EMBL" id="RRYP01016962">
    <property type="protein sequence ID" value="TNV74469.1"/>
    <property type="molecule type" value="Genomic_DNA"/>
</dbReference>
<comment type="subcellular location">
    <subcellularLocation>
        <location evidence="1">Nucleus</location>
        <location evidence="1">Nucleolus</location>
    </subcellularLocation>
</comment>
<keyword evidence="5" id="KW-0539">Nucleus</keyword>
<evidence type="ECO:0000256" key="8">
    <source>
        <dbReference type="SAM" id="MobiDB-lite"/>
    </source>
</evidence>
<proteinExistence type="inferred from homology"/>
<evidence type="ECO:0000256" key="7">
    <source>
        <dbReference type="PROSITE-ProRule" id="PRU00221"/>
    </source>
</evidence>
<dbReference type="AlphaFoldDB" id="A0A8J8NGU2"/>
<feature type="compositionally biased region" description="Basic and acidic residues" evidence="8">
    <location>
        <begin position="449"/>
        <end position="472"/>
    </location>
</feature>
<dbReference type="InterPro" id="IPR013979">
    <property type="entry name" value="TIF_beta_prop-like"/>
</dbReference>
<evidence type="ECO:0000313" key="12">
    <source>
        <dbReference type="Proteomes" id="UP000785679"/>
    </source>
</evidence>
<feature type="repeat" description="WD" evidence="7">
    <location>
        <begin position="345"/>
        <end position="386"/>
    </location>
</feature>
<keyword evidence="12" id="KW-1185">Reference proteome</keyword>
<dbReference type="InterPro" id="IPR051733">
    <property type="entry name" value="WD_repeat_DCAF13/WDSOF1"/>
</dbReference>
<evidence type="ECO:0008006" key="13">
    <source>
        <dbReference type="Google" id="ProtNLM"/>
    </source>
</evidence>
<reference evidence="11" key="1">
    <citation type="submission" date="2019-06" db="EMBL/GenBank/DDBJ databases">
        <authorList>
            <person name="Zheng W."/>
        </authorList>
    </citation>
    <scope>NUCLEOTIDE SEQUENCE</scope>
    <source>
        <strain evidence="11">QDHG01</strain>
    </source>
</reference>
<dbReference type="OrthoDB" id="10249065at2759"/>
<dbReference type="Pfam" id="PF04158">
    <property type="entry name" value="Sof1"/>
    <property type="match status" value="1"/>
</dbReference>
<dbReference type="InterPro" id="IPR015943">
    <property type="entry name" value="WD40/YVTN_repeat-like_dom_sf"/>
</dbReference>
<evidence type="ECO:0000256" key="2">
    <source>
        <dbReference type="ARBA" id="ARBA00005649"/>
    </source>
</evidence>
<protein>
    <recommendedName>
        <fullName evidence="13">DDB1- and CUL4-associated factor 13</fullName>
    </recommendedName>
</protein>
<comment type="similarity">
    <text evidence="2">Belongs to the WD repeat DCAF13/WDSOF1 family.</text>
</comment>
<keyword evidence="4" id="KW-0677">Repeat</keyword>
<evidence type="ECO:0000256" key="5">
    <source>
        <dbReference type="ARBA" id="ARBA00023242"/>
    </source>
</evidence>